<dbReference type="AlphaFoldDB" id="A0AAW4XMM1"/>
<keyword evidence="2" id="KW-1133">Transmembrane helix</keyword>
<protein>
    <submittedName>
        <fullName evidence="3">Uncharacterized protein</fullName>
    </submittedName>
</protein>
<evidence type="ECO:0000313" key="4">
    <source>
        <dbReference type="Proteomes" id="UP001198630"/>
    </source>
</evidence>
<evidence type="ECO:0000256" key="1">
    <source>
        <dbReference type="SAM" id="MobiDB-lite"/>
    </source>
</evidence>
<keyword evidence="2" id="KW-0812">Transmembrane</keyword>
<name>A0AAW4XMM1_RHORH</name>
<reference evidence="3" key="1">
    <citation type="submission" date="2021-11" db="EMBL/GenBank/DDBJ databases">
        <title>Development of a sustainable strategy for remediation of hydrocarbon-contaminated territories based on the waste exchange concept.</title>
        <authorList>
            <person name="Elkin A."/>
        </authorList>
    </citation>
    <scope>NUCLEOTIDE SEQUENCE</scope>
    <source>
        <strain evidence="3">IEGM 757</strain>
    </source>
</reference>
<comment type="caution">
    <text evidence="3">The sequence shown here is derived from an EMBL/GenBank/DDBJ whole genome shotgun (WGS) entry which is preliminary data.</text>
</comment>
<sequence length="216" mass="23705">MSTSEAGPHPALTDRWSRRRVLLVVLCAGMLAVGACMAYAIDWAKDRPKTLSFAVAYEPFGSRSMLEPGNARAGLDRLGERVTDQHRIHQIVLDGHAFRINVVDRAGRATEITTDITGHIESRHFSTAKPERFDDGISATEFTGIDIDSVLTSLHTLWRAGDHQIDPRTGRPEPPWLTLGSGSGYGPSDEWTFHFEPADSSADDSVTVDLHGKATR</sequence>
<accession>A0AAW4XMM1</accession>
<feature type="transmembrane region" description="Helical" evidence="2">
    <location>
        <begin position="21"/>
        <end position="41"/>
    </location>
</feature>
<gene>
    <name evidence="3" type="ORF">LQ384_23765</name>
</gene>
<dbReference type="EMBL" id="JAJNCO010000017">
    <property type="protein sequence ID" value="MCD2114134.1"/>
    <property type="molecule type" value="Genomic_DNA"/>
</dbReference>
<proteinExistence type="predicted"/>
<organism evidence="3 4">
    <name type="scientific">Rhodococcus rhodochrous</name>
    <dbReference type="NCBI Taxonomy" id="1829"/>
    <lineage>
        <taxon>Bacteria</taxon>
        <taxon>Bacillati</taxon>
        <taxon>Actinomycetota</taxon>
        <taxon>Actinomycetes</taxon>
        <taxon>Mycobacteriales</taxon>
        <taxon>Nocardiaceae</taxon>
        <taxon>Rhodococcus</taxon>
    </lineage>
</organism>
<dbReference type="RefSeq" id="WP_230792242.1">
    <property type="nucleotide sequence ID" value="NZ_JAJNCO010000017.1"/>
</dbReference>
<keyword evidence="2" id="KW-0472">Membrane</keyword>
<evidence type="ECO:0000313" key="3">
    <source>
        <dbReference type="EMBL" id="MCD2114134.1"/>
    </source>
</evidence>
<dbReference type="Proteomes" id="UP001198630">
    <property type="component" value="Unassembled WGS sequence"/>
</dbReference>
<feature type="region of interest" description="Disordered" evidence="1">
    <location>
        <begin position="197"/>
        <end position="216"/>
    </location>
</feature>
<evidence type="ECO:0000256" key="2">
    <source>
        <dbReference type="SAM" id="Phobius"/>
    </source>
</evidence>